<evidence type="ECO:0000256" key="1">
    <source>
        <dbReference type="SAM" id="MobiDB-lite"/>
    </source>
</evidence>
<evidence type="ECO:0000313" key="3">
    <source>
        <dbReference type="Proteomes" id="UP000014461"/>
    </source>
</evidence>
<sequence length="42" mass="4926">MYVYEGGCCIHDSLQDTEELAKEEAHEKWGVEESEWPNEPTR</sequence>
<organism evidence="2 3">
    <name type="scientific">Agarivorans albus MKT 106</name>
    <dbReference type="NCBI Taxonomy" id="1331007"/>
    <lineage>
        <taxon>Bacteria</taxon>
        <taxon>Pseudomonadati</taxon>
        <taxon>Pseudomonadota</taxon>
        <taxon>Gammaproteobacteria</taxon>
        <taxon>Alteromonadales</taxon>
        <taxon>Alteromonadaceae</taxon>
        <taxon>Agarivorans</taxon>
    </lineage>
</organism>
<feature type="compositionally biased region" description="Basic and acidic residues" evidence="1">
    <location>
        <begin position="21"/>
        <end position="31"/>
    </location>
</feature>
<feature type="region of interest" description="Disordered" evidence="1">
    <location>
        <begin position="21"/>
        <end position="42"/>
    </location>
</feature>
<evidence type="ECO:0000313" key="2">
    <source>
        <dbReference type="EMBL" id="GAD03219.1"/>
    </source>
</evidence>
<proteinExistence type="predicted"/>
<keyword evidence="3" id="KW-1185">Reference proteome</keyword>
<reference evidence="2" key="1">
    <citation type="journal article" date="2013" name="Genome Announc.">
        <title>Draft Genome Sequence of Agarivorans albus Strain MKT 106T, an Agarolytic Marine Bacterium.</title>
        <authorList>
            <person name="Yasuike M."/>
            <person name="Nakamura Y."/>
            <person name="Kai W."/>
            <person name="Fujiwara A."/>
            <person name="Fukui Y."/>
            <person name="Satomi M."/>
            <person name="Sano M."/>
        </authorList>
    </citation>
    <scope>NUCLEOTIDE SEQUENCE [LARGE SCALE GENOMIC DNA]</scope>
</reference>
<gene>
    <name evidence="2" type="ORF">AALB_3299</name>
</gene>
<accession>R9PPE6</accession>
<comment type="caution">
    <text evidence="2">The sequence shown here is derived from an EMBL/GenBank/DDBJ whole genome shotgun (WGS) entry which is preliminary data.</text>
</comment>
<protein>
    <submittedName>
        <fullName evidence="2">Uncharacterized protein</fullName>
    </submittedName>
</protein>
<dbReference type="Proteomes" id="UP000014461">
    <property type="component" value="Unassembled WGS sequence"/>
</dbReference>
<name>R9PPE6_AGAAL</name>
<dbReference type="EMBL" id="BARX01000024">
    <property type="protein sequence ID" value="GAD03219.1"/>
    <property type="molecule type" value="Genomic_DNA"/>
</dbReference>
<dbReference type="AlphaFoldDB" id="R9PPE6"/>